<gene>
    <name evidence="5" type="ORF">GEV02_17565</name>
</gene>
<keyword evidence="1" id="KW-0645">Protease</keyword>
<evidence type="ECO:0000256" key="1">
    <source>
        <dbReference type="ARBA" id="ARBA00022670"/>
    </source>
</evidence>
<evidence type="ECO:0000259" key="4">
    <source>
        <dbReference type="Pfam" id="PF03543"/>
    </source>
</evidence>
<proteinExistence type="predicted"/>
<dbReference type="SUPFAM" id="SSF54001">
    <property type="entry name" value="Cysteine proteinases"/>
    <property type="match status" value="1"/>
</dbReference>
<feature type="domain" description="Peptidase C58 YopT-type" evidence="4">
    <location>
        <begin position="82"/>
        <end position="178"/>
    </location>
</feature>
<accession>A0A6A7N4Z3</accession>
<protein>
    <recommendedName>
        <fullName evidence="4">Peptidase C58 YopT-type domain-containing protein</fullName>
    </recommendedName>
</protein>
<comment type="caution">
    <text evidence="5">The sequence shown here is derived from an EMBL/GenBank/DDBJ whole genome shotgun (WGS) entry which is preliminary data.</text>
</comment>
<dbReference type="Gene3D" id="3.90.70.20">
    <property type="match status" value="1"/>
</dbReference>
<keyword evidence="6" id="KW-1185">Reference proteome</keyword>
<dbReference type="RefSeq" id="WP_152839196.1">
    <property type="nucleotide sequence ID" value="NZ_WHUG01000006.1"/>
</dbReference>
<keyword evidence="3" id="KW-0788">Thiol protease</keyword>
<reference evidence="5 6" key="1">
    <citation type="submission" date="2019-10" db="EMBL/GenBank/DDBJ databases">
        <title>Two novel species isolated from a subtropical stream in China.</title>
        <authorList>
            <person name="Lu H."/>
        </authorList>
    </citation>
    <scope>NUCLEOTIDE SEQUENCE [LARGE SCALE GENOMIC DNA]</scope>
    <source>
        <strain evidence="5 6">FT29W</strain>
    </source>
</reference>
<dbReference type="AlphaFoldDB" id="A0A6A7N4Z3"/>
<organism evidence="5 6">
    <name type="scientific">Rugamonas aquatica</name>
    <dbReference type="NCBI Taxonomy" id="2743357"/>
    <lineage>
        <taxon>Bacteria</taxon>
        <taxon>Pseudomonadati</taxon>
        <taxon>Pseudomonadota</taxon>
        <taxon>Betaproteobacteria</taxon>
        <taxon>Burkholderiales</taxon>
        <taxon>Oxalobacteraceae</taxon>
        <taxon>Telluria group</taxon>
        <taxon>Rugamonas</taxon>
    </lineage>
</organism>
<dbReference type="GO" id="GO:0006508">
    <property type="term" value="P:proteolysis"/>
    <property type="evidence" value="ECO:0007669"/>
    <property type="project" value="UniProtKB-KW"/>
</dbReference>
<sequence>MNLFQEISKEFGKSYVSSFIPWDQSADGLIGVTPKTRAGACAGYCLYWLKSLNQGKTTFPPSFKDKLAAINAQNAFYETGWKEVFAQKGVGITSQKVNWLKTTALKFESKNTSKAVTDAIGTINTSLALHLVLSNGSSHLVALVASDKNVTMFDPNYGQIVFNRSFTNQFMENYLTGFHHEFGNGLSKVETFQTSGDFNLAPIF</sequence>
<evidence type="ECO:0000256" key="3">
    <source>
        <dbReference type="ARBA" id="ARBA00022807"/>
    </source>
</evidence>
<dbReference type="InterPro" id="IPR038765">
    <property type="entry name" value="Papain-like_cys_pep_sf"/>
</dbReference>
<dbReference type="Pfam" id="PF03543">
    <property type="entry name" value="Peptidase_C58"/>
    <property type="match status" value="1"/>
</dbReference>
<dbReference type="EMBL" id="WHUG01000006">
    <property type="protein sequence ID" value="MQA39961.1"/>
    <property type="molecule type" value="Genomic_DNA"/>
</dbReference>
<dbReference type="Proteomes" id="UP000440498">
    <property type="component" value="Unassembled WGS sequence"/>
</dbReference>
<dbReference type="GO" id="GO:0004197">
    <property type="term" value="F:cysteine-type endopeptidase activity"/>
    <property type="evidence" value="ECO:0007669"/>
    <property type="project" value="InterPro"/>
</dbReference>
<evidence type="ECO:0000256" key="2">
    <source>
        <dbReference type="ARBA" id="ARBA00022801"/>
    </source>
</evidence>
<evidence type="ECO:0000313" key="5">
    <source>
        <dbReference type="EMBL" id="MQA39961.1"/>
    </source>
</evidence>
<keyword evidence="2" id="KW-0378">Hydrolase</keyword>
<dbReference type="InterPro" id="IPR006473">
    <property type="entry name" value="Peptidase_C58_Yopt"/>
</dbReference>
<evidence type="ECO:0000313" key="6">
    <source>
        <dbReference type="Proteomes" id="UP000440498"/>
    </source>
</evidence>
<name>A0A6A7N4Z3_9BURK</name>